<proteinExistence type="predicted"/>
<evidence type="ECO:0000313" key="1">
    <source>
        <dbReference type="Proteomes" id="UP000050791"/>
    </source>
</evidence>
<protein>
    <submittedName>
        <fullName evidence="2">Uncharacterized protein</fullName>
    </submittedName>
</protein>
<accession>A0AA85BY46</accession>
<name>A0AA85BY46_9TREM</name>
<dbReference type="AlphaFoldDB" id="A0AA85BY46"/>
<dbReference type="WBParaSite" id="SMTH1_87400.1">
    <property type="protein sequence ID" value="SMTH1_87400.1"/>
    <property type="gene ID" value="SMTH1_87400"/>
</dbReference>
<sequence length="186" mass="21726">MTILIQDYKPSVADADTTFTHSTRVSRSVTRIYFVVVIIRQTPYSSLINIFFWDNRSNKMSGYQDDIDDKEQGNIQSSASVLSDISILNIAKALTENDMRVFLLLNIPLTTCINNYEEMRTFNQREAAFSQKTLMYWKKLRETVKDDVKIAELEYALRQSDHKELADILVERNRMNLEITRDLLQK</sequence>
<dbReference type="Proteomes" id="UP000050791">
    <property type="component" value="Unassembled WGS sequence"/>
</dbReference>
<organism evidence="1 2">
    <name type="scientific">Schistosoma mattheei</name>
    <dbReference type="NCBI Taxonomy" id="31246"/>
    <lineage>
        <taxon>Eukaryota</taxon>
        <taxon>Metazoa</taxon>
        <taxon>Spiralia</taxon>
        <taxon>Lophotrochozoa</taxon>
        <taxon>Platyhelminthes</taxon>
        <taxon>Trematoda</taxon>
        <taxon>Digenea</taxon>
        <taxon>Strigeidida</taxon>
        <taxon>Schistosomatoidea</taxon>
        <taxon>Schistosomatidae</taxon>
        <taxon>Schistosoma</taxon>
    </lineage>
</organism>
<reference evidence="2" key="1">
    <citation type="submission" date="2023-11" db="UniProtKB">
        <authorList>
            <consortium name="WormBaseParasite"/>
        </authorList>
    </citation>
    <scope>IDENTIFICATION</scope>
</reference>
<evidence type="ECO:0000313" key="2">
    <source>
        <dbReference type="WBParaSite" id="SMTH1_87400.1"/>
    </source>
</evidence>